<reference evidence="2" key="2">
    <citation type="journal article" date="2014" name="ISME J.">
        <title>Microbial stratification in low pH oxic and suboxic macroscopic growths along an acid mine drainage.</title>
        <authorList>
            <person name="Mendez-Garcia C."/>
            <person name="Mesa V."/>
            <person name="Sprenger R.R."/>
            <person name="Richter M."/>
            <person name="Diez M.S."/>
            <person name="Solano J."/>
            <person name="Bargiela R."/>
            <person name="Golyshina O.V."/>
            <person name="Manteca A."/>
            <person name="Ramos J.L."/>
            <person name="Gallego J.R."/>
            <person name="Llorente I."/>
            <person name="Martins Dos Santos V.A."/>
            <person name="Jensen O.N."/>
            <person name="Pelaez A.I."/>
            <person name="Sanchez J."/>
            <person name="Ferrer M."/>
        </authorList>
    </citation>
    <scope>NUCLEOTIDE SEQUENCE</scope>
</reference>
<organism evidence="2">
    <name type="scientific">mine drainage metagenome</name>
    <dbReference type="NCBI Taxonomy" id="410659"/>
    <lineage>
        <taxon>unclassified sequences</taxon>
        <taxon>metagenomes</taxon>
        <taxon>ecological metagenomes</taxon>
    </lineage>
</organism>
<protein>
    <submittedName>
        <fullName evidence="2">GTP-binding protein</fullName>
    </submittedName>
</protein>
<dbReference type="EMBL" id="AUZZ01008943">
    <property type="protein sequence ID" value="EQD35392.1"/>
    <property type="molecule type" value="Genomic_DNA"/>
</dbReference>
<dbReference type="PANTHER" id="PTHR43566">
    <property type="entry name" value="CONSERVED PROTEIN"/>
    <property type="match status" value="1"/>
</dbReference>
<feature type="domain" description="DUF4143" evidence="1">
    <location>
        <begin position="13"/>
        <end position="64"/>
    </location>
</feature>
<comment type="caution">
    <text evidence="2">The sequence shown here is derived from an EMBL/GenBank/DDBJ whole genome shotgun (WGS) entry which is preliminary data.</text>
</comment>
<proteinExistence type="predicted"/>
<name>T0YU22_9ZZZZ</name>
<evidence type="ECO:0000313" key="2">
    <source>
        <dbReference type="EMBL" id="EQD35392.1"/>
    </source>
</evidence>
<dbReference type="InterPro" id="IPR025420">
    <property type="entry name" value="DUF4143"/>
</dbReference>
<gene>
    <name evidence="2" type="ORF">B2A_12397</name>
</gene>
<sequence length="114" mass="12925">PHRHYPDIRLRGAFETAVAGEIRKLSATLSTPPNIYHWRSHSGAEVDLLLERDGAFYPMEVKLSSRPSRRDTRGIAAFRENYPKLKIAPGLVIAPVERLEQLSENDCCLPWDSV</sequence>
<dbReference type="Pfam" id="PF13635">
    <property type="entry name" value="DUF4143"/>
    <property type="match status" value="1"/>
</dbReference>
<dbReference type="PANTHER" id="PTHR43566:SF2">
    <property type="entry name" value="DUF4143 DOMAIN-CONTAINING PROTEIN"/>
    <property type="match status" value="1"/>
</dbReference>
<evidence type="ECO:0000259" key="1">
    <source>
        <dbReference type="Pfam" id="PF13635"/>
    </source>
</evidence>
<accession>T0YU22</accession>
<reference evidence="2" key="1">
    <citation type="submission" date="2013-08" db="EMBL/GenBank/DDBJ databases">
        <authorList>
            <person name="Mendez C."/>
            <person name="Richter M."/>
            <person name="Ferrer M."/>
            <person name="Sanchez J."/>
        </authorList>
    </citation>
    <scope>NUCLEOTIDE SEQUENCE</scope>
</reference>
<dbReference type="AlphaFoldDB" id="T0YU22"/>
<feature type="non-terminal residue" evidence="2">
    <location>
        <position position="1"/>
    </location>
</feature>